<evidence type="ECO:0000313" key="4">
    <source>
        <dbReference type="EMBL" id="KUR72787.1"/>
    </source>
</evidence>
<dbReference type="PROSITE" id="PS50110">
    <property type="entry name" value="RESPONSE_REGULATORY"/>
    <property type="match status" value="1"/>
</dbReference>
<dbReference type="Pfam" id="PF00072">
    <property type="entry name" value="Response_reg"/>
    <property type="match status" value="1"/>
</dbReference>
<feature type="domain" description="Response regulatory" evidence="3">
    <location>
        <begin position="40"/>
        <end position="157"/>
    </location>
</feature>
<reference evidence="4 5" key="1">
    <citation type="submission" date="2015-10" db="EMBL/GenBank/DDBJ databases">
        <title>Draft genome sequence of Novosphingobium fuchskuhlense DSM 25065 isolated from a surface water sample of the southwest basin of Lake Grosse Fuchskuhle.</title>
        <authorList>
            <person name="Ruckert C."/>
            <person name="Winkler A."/>
            <person name="Glaeser J."/>
            <person name="Grossart H.-P."/>
            <person name="Kalinowski J."/>
            <person name="Glaeser S."/>
        </authorList>
    </citation>
    <scope>NUCLEOTIDE SEQUENCE [LARGE SCALE GENOMIC DNA]</scope>
    <source>
        <strain evidence="4 5">FNE08-7</strain>
    </source>
</reference>
<evidence type="ECO:0000313" key="5">
    <source>
        <dbReference type="Proteomes" id="UP000058012"/>
    </source>
</evidence>
<dbReference type="AlphaFoldDB" id="A0A124JVZ2"/>
<dbReference type="Pfam" id="PF07228">
    <property type="entry name" value="SpoIIE"/>
    <property type="match status" value="1"/>
</dbReference>
<evidence type="ECO:0000256" key="2">
    <source>
        <dbReference type="PROSITE-ProRule" id="PRU00169"/>
    </source>
</evidence>
<sequence length="415" mass="45368">MRLAAWLEIQNMQDSIHALPSNESAPPAHQRLSQICAAARVLIVDDIEANRTLLRRRLRRLGIEEILEAEDGASGLALIRASNIDLVLLDIMMPVMNGFEVLEIIAREGILSEVPVIIISALDEMDAIVRGIELGAEDFLLKPFEPTLLRARVLATLEKQHLRSQQRQALAQAQMELLEARSLQMALVPNEYTDPQIAVRIILEPAREIGGDLVDHIPLDDGIHLLVLGDVSGKGAGAALVMARTHALIRSCAVLGQADGKALQLENIAMAVNAALSKDNDSCTFVTTFFALFDTGSGELSYLRCGHVPPFVRRRTGAVERLELAGGLPLGLVSDTIYQTASTRLDPGETLLLISDGVTEAISAHGEFFGEEDIFRWLGECRHDLGNLVKRVRNFENGMPPTDDLSALTLTRHSH</sequence>
<dbReference type="Gene3D" id="3.60.40.10">
    <property type="entry name" value="PPM-type phosphatase domain"/>
    <property type="match status" value="1"/>
</dbReference>
<organism evidence="4 5">
    <name type="scientific">Novosphingobium fuchskuhlense</name>
    <dbReference type="NCBI Taxonomy" id="1117702"/>
    <lineage>
        <taxon>Bacteria</taxon>
        <taxon>Pseudomonadati</taxon>
        <taxon>Pseudomonadota</taxon>
        <taxon>Alphaproteobacteria</taxon>
        <taxon>Sphingomonadales</taxon>
        <taxon>Sphingomonadaceae</taxon>
        <taxon>Novosphingobium</taxon>
    </lineage>
</organism>
<keyword evidence="2" id="KW-0597">Phosphoprotein</keyword>
<gene>
    <name evidence="4" type="ORF">AQZ52_06075</name>
</gene>
<dbReference type="GO" id="GO:0000160">
    <property type="term" value="P:phosphorelay signal transduction system"/>
    <property type="evidence" value="ECO:0007669"/>
    <property type="project" value="InterPro"/>
</dbReference>
<dbReference type="SUPFAM" id="SSF81606">
    <property type="entry name" value="PP2C-like"/>
    <property type="match status" value="1"/>
</dbReference>
<dbReference type="GO" id="GO:0016791">
    <property type="term" value="F:phosphatase activity"/>
    <property type="evidence" value="ECO:0007669"/>
    <property type="project" value="TreeGrafter"/>
</dbReference>
<name>A0A124JVZ2_9SPHN</name>
<dbReference type="Gene3D" id="3.40.50.2300">
    <property type="match status" value="1"/>
</dbReference>
<dbReference type="EMBL" id="LLZS01000003">
    <property type="protein sequence ID" value="KUR72787.1"/>
    <property type="molecule type" value="Genomic_DNA"/>
</dbReference>
<dbReference type="STRING" id="1117702.AQZ52_06075"/>
<feature type="modified residue" description="4-aspartylphosphate" evidence="2">
    <location>
        <position position="90"/>
    </location>
</feature>
<dbReference type="InterPro" id="IPR052016">
    <property type="entry name" value="Bact_Sigma-Reg"/>
</dbReference>
<dbReference type="SUPFAM" id="SSF52172">
    <property type="entry name" value="CheY-like"/>
    <property type="match status" value="1"/>
</dbReference>
<evidence type="ECO:0000259" key="3">
    <source>
        <dbReference type="PROSITE" id="PS50110"/>
    </source>
</evidence>
<dbReference type="InterPro" id="IPR001789">
    <property type="entry name" value="Sig_transdc_resp-reg_receiver"/>
</dbReference>
<dbReference type="SMART" id="SM00448">
    <property type="entry name" value="REC"/>
    <property type="match status" value="1"/>
</dbReference>
<proteinExistence type="predicted"/>
<dbReference type="Proteomes" id="UP000058012">
    <property type="component" value="Unassembled WGS sequence"/>
</dbReference>
<keyword evidence="5" id="KW-1185">Reference proteome</keyword>
<dbReference type="InterPro" id="IPR036457">
    <property type="entry name" value="PPM-type-like_dom_sf"/>
</dbReference>
<comment type="caution">
    <text evidence="4">The sequence shown here is derived from an EMBL/GenBank/DDBJ whole genome shotgun (WGS) entry which is preliminary data.</text>
</comment>
<evidence type="ECO:0000256" key="1">
    <source>
        <dbReference type="ARBA" id="ARBA00022801"/>
    </source>
</evidence>
<dbReference type="InterPro" id="IPR011006">
    <property type="entry name" value="CheY-like_superfamily"/>
</dbReference>
<dbReference type="PANTHER" id="PTHR43156:SF2">
    <property type="entry name" value="STAGE II SPORULATION PROTEIN E"/>
    <property type="match status" value="1"/>
</dbReference>
<accession>A0A124JVZ2</accession>
<dbReference type="SMART" id="SM00331">
    <property type="entry name" value="PP2C_SIG"/>
    <property type="match status" value="1"/>
</dbReference>
<keyword evidence="1" id="KW-0378">Hydrolase</keyword>
<dbReference type="PANTHER" id="PTHR43156">
    <property type="entry name" value="STAGE II SPORULATION PROTEIN E-RELATED"/>
    <property type="match status" value="1"/>
</dbReference>
<protein>
    <recommendedName>
        <fullName evidence="3">Response regulatory domain-containing protein</fullName>
    </recommendedName>
</protein>
<dbReference type="InterPro" id="IPR001932">
    <property type="entry name" value="PPM-type_phosphatase-like_dom"/>
</dbReference>